<comment type="caution">
    <text evidence="1">The sequence shown here is derived from an EMBL/GenBank/DDBJ whole genome shotgun (WGS) entry which is preliminary data.</text>
</comment>
<proteinExistence type="predicted"/>
<reference evidence="1 2" key="1">
    <citation type="submission" date="2024-11" db="EMBL/GenBank/DDBJ databases">
        <title>Chromosome-level genome assembly of the freshwater bivalve Anodonta woodiana.</title>
        <authorList>
            <person name="Chen X."/>
        </authorList>
    </citation>
    <scope>NUCLEOTIDE SEQUENCE [LARGE SCALE GENOMIC DNA]</scope>
    <source>
        <strain evidence="1">MN2024</strain>
        <tissue evidence="1">Gills</tissue>
    </source>
</reference>
<gene>
    <name evidence="1" type="ORF">ACJMK2_013654</name>
</gene>
<dbReference type="EMBL" id="JBJQND010000014">
    <property type="protein sequence ID" value="KAL3854383.1"/>
    <property type="molecule type" value="Genomic_DNA"/>
</dbReference>
<dbReference type="Proteomes" id="UP001634394">
    <property type="component" value="Unassembled WGS sequence"/>
</dbReference>
<dbReference type="AlphaFoldDB" id="A0ABD3V199"/>
<name>A0ABD3V199_SINWO</name>
<sequence length="93" mass="10852">MITHSHLFKVYPTHKLWHPGGCCLHQMKLKKNKNKKRLVANEWRVQGKKKGQNRAQDTQEPMDTEISIENSTINEEINIPSLTNDLKMLSSKR</sequence>
<keyword evidence="2" id="KW-1185">Reference proteome</keyword>
<evidence type="ECO:0000313" key="2">
    <source>
        <dbReference type="Proteomes" id="UP001634394"/>
    </source>
</evidence>
<evidence type="ECO:0000313" key="1">
    <source>
        <dbReference type="EMBL" id="KAL3854383.1"/>
    </source>
</evidence>
<accession>A0ABD3V199</accession>
<organism evidence="1 2">
    <name type="scientific">Sinanodonta woodiana</name>
    <name type="common">Chinese pond mussel</name>
    <name type="synonym">Anodonta woodiana</name>
    <dbReference type="NCBI Taxonomy" id="1069815"/>
    <lineage>
        <taxon>Eukaryota</taxon>
        <taxon>Metazoa</taxon>
        <taxon>Spiralia</taxon>
        <taxon>Lophotrochozoa</taxon>
        <taxon>Mollusca</taxon>
        <taxon>Bivalvia</taxon>
        <taxon>Autobranchia</taxon>
        <taxon>Heteroconchia</taxon>
        <taxon>Palaeoheterodonta</taxon>
        <taxon>Unionida</taxon>
        <taxon>Unionoidea</taxon>
        <taxon>Unionidae</taxon>
        <taxon>Unioninae</taxon>
        <taxon>Sinanodonta</taxon>
    </lineage>
</organism>
<protein>
    <submittedName>
        <fullName evidence="1">Uncharacterized protein</fullName>
    </submittedName>
</protein>